<gene>
    <name evidence="6" type="ORF">CEUSTIGMA_g4323.t1</name>
</gene>
<reference evidence="6 7" key="1">
    <citation type="submission" date="2017-08" db="EMBL/GenBank/DDBJ databases">
        <title>Acidophilic green algal genome provides insights into adaptation to an acidic environment.</title>
        <authorList>
            <person name="Hirooka S."/>
            <person name="Hirose Y."/>
            <person name="Kanesaki Y."/>
            <person name="Higuchi S."/>
            <person name="Fujiwara T."/>
            <person name="Onuma R."/>
            <person name="Era A."/>
            <person name="Ohbayashi R."/>
            <person name="Uzuka A."/>
            <person name="Nozaki H."/>
            <person name="Yoshikawa H."/>
            <person name="Miyagishima S.Y."/>
        </authorList>
    </citation>
    <scope>NUCLEOTIDE SEQUENCE [LARGE SCALE GENOMIC DNA]</scope>
    <source>
        <strain evidence="6 7">NIES-2499</strain>
    </source>
</reference>
<feature type="signal peptide" evidence="4">
    <location>
        <begin position="1"/>
        <end position="25"/>
    </location>
</feature>
<keyword evidence="4" id="KW-0732">Signal</keyword>
<feature type="chain" id="PRO_5012738681" description="Peptidase C14 caspase domain-containing protein" evidence="4">
    <location>
        <begin position="26"/>
        <end position="786"/>
    </location>
</feature>
<keyword evidence="3" id="KW-0472">Membrane</keyword>
<evidence type="ECO:0000313" key="7">
    <source>
        <dbReference type="Proteomes" id="UP000232323"/>
    </source>
</evidence>
<name>A0A250X1B6_9CHLO</name>
<dbReference type="InterPro" id="IPR011600">
    <property type="entry name" value="Pept_C14_caspase"/>
</dbReference>
<dbReference type="OrthoDB" id="3223806at2759"/>
<dbReference type="Proteomes" id="UP000232323">
    <property type="component" value="Unassembled WGS sequence"/>
</dbReference>
<dbReference type="GO" id="GO:0006508">
    <property type="term" value="P:proteolysis"/>
    <property type="evidence" value="ECO:0007669"/>
    <property type="project" value="InterPro"/>
</dbReference>
<protein>
    <recommendedName>
        <fullName evidence="5">Peptidase C14 caspase domain-containing protein</fullName>
    </recommendedName>
</protein>
<organism evidence="6 7">
    <name type="scientific">Chlamydomonas eustigma</name>
    <dbReference type="NCBI Taxonomy" id="1157962"/>
    <lineage>
        <taxon>Eukaryota</taxon>
        <taxon>Viridiplantae</taxon>
        <taxon>Chlorophyta</taxon>
        <taxon>core chlorophytes</taxon>
        <taxon>Chlorophyceae</taxon>
        <taxon>CS clade</taxon>
        <taxon>Chlamydomonadales</taxon>
        <taxon>Chlamydomonadaceae</taxon>
        <taxon>Chlamydomonas</taxon>
    </lineage>
</organism>
<dbReference type="AlphaFoldDB" id="A0A250X1B6"/>
<evidence type="ECO:0000259" key="5">
    <source>
        <dbReference type="Pfam" id="PF00656"/>
    </source>
</evidence>
<sequence>MTHILHCKLLCAVCFASFLFRYSGATNIVTSNLTNDPYISCGYFTLGYQLWCSSDTVRSYIAQQSACTSTACPAAGQYSSMSCGPASYCSVSWTGGSTSAVPLCLYVSGGSTAGVSVVCDISITGTTTGTTTETSPYSGASSSSWPTWQLVLVISLSCAFGILMLVLAIVGIIYAVRACQRCCCHDGPNTKQVVPDTEIIPVAAATFYYSPMDVAPQFQNAVPHNQPQSLGTNMKRGQWQPMTLNPHESNMVVVPMQYSSLRHSVMQGSPLLVENRAQPLTQHISASDQVAMVHHERALAATAFVRADISSVAGPPAGAEGIPPPAGAVGIPPPAGAVGIPPPAGISAAPQASPAVLPAAVGVSRKALLVGCNYPGTKASLEGCVNDVWAVQGMLTNIYFGFLEADIEIMIDTDKKYIQPSGLNIKAKLADMVAAAKDGDELVFHFSGHGTQVPTTDKDELDGKDEAICPTDMNIICDNDLHNILAPLSSRPNVKFTFIADCCHSGTLLDHEQVIITGPKEGGPPPPDPHSVAATQSMLASPHSVDPATQGMLASLGAGTKDVTQLDDAGVLNIPNASSNLRRPRSLSYEELCAMLSELMPDGKKVGGAEGGSVHHAMLSLFGEHASGKSRFYQGLKTGFQHLGDQISSGFSSLFHHSVTGDHQPAAAAAASSVSGGPHTSSIPAPTPGPSGLSPDVGILFTGCQDKETSADARPATGKPHGAFTNALVAVVHDHAIKVQNGAANYPLTCRNLVLGVRHSLVKSGFAQSPCLECSLKWADTPFIVH</sequence>
<feature type="region of interest" description="Disordered" evidence="2">
    <location>
        <begin position="666"/>
        <end position="689"/>
    </location>
</feature>
<keyword evidence="3" id="KW-0812">Transmembrane</keyword>
<comment type="similarity">
    <text evidence="1">Belongs to the peptidase C14B family.</text>
</comment>
<dbReference type="SUPFAM" id="SSF52129">
    <property type="entry name" value="Caspase-like"/>
    <property type="match status" value="1"/>
</dbReference>
<keyword evidence="7" id="KW-1185">Reference proteome</keyword>
<evidence type="ECO:0000256" key="2">
    <source>
        <dbReference type="SAM" id="MobiDB-lite"/>
    </source>
</evidence>
<dbReference type="PANTHER" id="PTHR48104:SF30">
    <property type="entry name" value="METACASPASE-1"/>
    <property type="match status" value="1"/>
</dbReference>
<feature type="compositionally biased region" description="Polar residues" evidence="2">
    <location>
        <begin position="672"/>
        <end position="684"/>
    </location>
</feature>
<dbReference type="EMBL" id="BEGY01000020">
    <property type="protein sequence ID" value="GAX76877.1"/>
    <property type="molecule type" value="Genomic_DNA"/>
</dbReference>
<feature type="transmembrane region" description="Helical" evidence="3">
    <location>
        <begin position="150"/>
        <end position="176"/>
    </location>
</feature>
<dbReference type="GO" id="GO:0005737">
    <property type="term" value="C:cytoplasm"/>
    <property type="evidence" value="ECO:0007669"/>
    <property type="project" value="TreeGrafter"/>
</dbReference>
<evidence type="ECO:0000256" key="1">
    <source>
        <dbReference type="ARBA" id="ARBA00009005"/>
    </source>
</evidence>
<dbReference type="Pfam" id="PF00656">
    <property type="entry name" value="Peptidase_C14"/>
    <property type="match status" value="1"/>
</dbReference>
<dbReference type="GO" id="GO:0004197">
    <property type="term" value="F:cysteine-type endopeptidase activity"/>
    <property type="evidence" value="ECO:0007669"/>
    <property type="project" value="InterPro"/>
</dbReference>
<evidence type="ECO:0000313" key="6">
    <source>
        <dbReference type="EMBL" id="GAX76877.1"/>
    </source>
</evidence>
<dbReference type="Gene3D" id="3.40.50.12660">
    <property type="match status" value="2"/>
</dbReference>
<accession>A0A250X1B6</accession>
<evidence type="ECO:0000256" key="4">
    <source>
        <dbReference type="SAM" id="SignalP"/>
    </source>
</evidence>
<feature type="domain" description="Peptidase C14 caspase" evidence="5">
    <location>
        <begin position="365"/>
        <end position="776"/>
    </location>
</feature>
<evidence type="ECO:0000256" key="3">
    <source>
        <dbReference type="SAM" id="Phobius"/>
    </source>
</evidence>
<proteinExistence type="inferred from homology"/>
<dbReference type="InterPro" id="IPR029030">
    <property type="entry name" value="Caspase-like_dom_sf"/>
</dbReference>
<dbReference type="PANTHER" id="PTHR48104">
    <property type="entry name" value="METACASPASE-4"/>
    <property type="match status" value="1"/>
</dbReference>
<dbReference type="InterPro" id="IPR050452">
    <property type="entry name" value="Metacaspase"/>
</dbReference>
<comment type="caution">
    <text evidence="6">The sequence shown here is derived from an EMBL/GenBank/DDBJ whole genome shotgun (WGS) entry which is preliminary data.</text>
</comment>
<keyword evidence="3" id="KW-1133">Transmembrane helix</keyword>